<dbReference type="Pfam" id="PF13516">
    <property type="entry name" value="LRR_6"/>
    <property type="match status" value="1"/>
</dbReference>
<name>A0A9W7LE45_9STRA</name>
<feature type="region of interest" description="Disordered" evidence="1">
    <location>
        <begin position="1134"/>
        <end position="1189"/>
    </location>
</feature>
<dbReference type="PANTHER" id="PTHR24114:SF2">
    <property type="entry name" value="F-BOX DOMAIN-CONTAINING PROTEIN-RELATED"/>
    <property type="match status" value="1"/>
</dbReference>
<evidence type="ECO:0000313" key="3">
    <source>
        <dbReference type="Proteomes" id="UP001165065"/>
    </source>
</evidence>
<feature type="region of interest" description="Disordered" evidence="1">
    <location>
        <begin position="233"/>
        <end position="280"/>
    </location>
</feature>
<dbReference type="Gene3D" id="3.80.10.10">
    <property type="entry name" value="Ribonuclease Inhibitor"/>
    <property type="match status" value="2"/>
</dbReference>
<sequence length="1769" mass="201666">MTDDEREQFLCTLKRNRGHPLHKEGEDPFYSEIINKRLEAERKRKYLVSVDRWVKERDDVGAEWAEERQKREWALSQKKMEDSKEKKPKTEEEKRVHRASLKKRLDKEANSASEVVREATNEPLSASTTWRKSRTSEKDWRGMMEASLKKHDFSNFNYTPLPSYKDELVESFQESFAAEVEPRARDLLYTKSAVMPQPVDRVSQNTNYAAVASSPFARTLREEFVLGERTFKREQEKKEERKQARYLMRINKKPKKKKKKKSPRRIPTPEPTYDPTEEMTEEEVHKYFGSDAKKDFFTIFRKLEIQKNIIPVDAEIKTYVAPAFDDSSLYSENDGGSDEEMGKGKDEGGLLQIHKYGVFSDDAMTPRHIMNREIIAMSTVVSEPSLIRSQVLTQDKMAVNDVIDLAGKSLGDNSIEVIASIIDELPCVKHINLRDNRLSDKTMQLVVEQLTNPDKEMELKSLDLSRNDIDSQTAIELADYLMADHCVLENLHLAHCDLDDVEIAAFSESLKKNKSLTTLDFSNNIIGGVRELLHKTAPQFDPYGHMIPTGGEALATVLQRNKTLTKLDLSWNQMGAKSALLLGEMLATNTTLRWLSVGYNSLQDIGVQEIFNNLNYNDSLTFLDVSSNQVGPAATCVLGNMLRENKILLEVNLEGNPIAELGMRSIIRALKYSVPGRVLSIEGCSFDERRQQQLSQYEKFQTAGDRYCLPPPVEKLDKSTGLSPTQGVTNETPLFDYSDPVGYYKLDMSVPYNQAIVQDMYYLASHSSGYYFKLLKHDGMVIKLKPPKKVNAKDLLTQRRRLSSVEMPKEGRCSPTSDVEPHYSTNWRYETQSIYTHLDLESWREKMDEGNLLNSASDGAYPIPTHGTLEVVLAYVPMPQAETMLANKTQVNSLLGWCHKIPSMTMQFIKYFVVDGFLLSSQVQEIIDEFQNSSDMRLTDVEIMDLLGLLIPICIDSGITESLLDRNLSHELTKRLLNKFGSLFNVLQSSFCGHYSLDLSYRFDRLALLKLAEQNSYETSRLKDVTVWPAKNGGTSQHGDWSQFRNAVYKKPGKVAYKLEETSGFFSHRLMDNHDGIVDFDFVSTERIPGHTRAICTEEFENMCRTCDLYIAPHLRNENIEKLTNAVAFVQERAEKDSSVGERADKAEDAKDSETMQTNARNRRKGFKSIGKQQPSSPTNITPKASKSPKAAAVDAVAAAEKSKNKKFVSASRDVIQRSRIEKIYMTGGDFHMDKKKMLKWFVDKNADVTKWSKEDRDSIFEHVSGKFCECAATFPPTVIYHTLKIRFLSKKKLNALEFISPMNGVEKPCVWLTRLAGVFNGKPVGDLAKLAVQWTHEIFADFKLEDSKGKNKGKRRKGKGKGAVTAVLRKSKQEMRSTFPPHELEGTICINTIHYFDVMVEGLPEGKSQTNFQTILNPCGEDQGGKLSQAKAENSFSGMHGPVYWHWQDLRMVQDVIMTFNDDVEKMKRVKAKLGTKVLDCQQAKVLAERFNLDAGEYIHSRGDDVKVLSRTRKGDVVEKLATVKSYKEEDDTYQVVFLDNGSEGKVHGHLVNDSQKKYHIREDVVVACFSRIKDLENFGEVIDTLPTPGKLNVAKRLGWMNIFNAEKPDGTYDLNFDTHEDRLMVNMIVKLSVVEDGVNTACPGIPFGKNFCNRICTCHWFNNEKSYLDNKRTVGYPIPVAWDDPKFDPPIAKFKPAWKSTIQKTKERALPTEGYFSTRFITTEQHKNDELRRELNSRYCLVGTPVPERHPDKLRRELSYRSQKFDV</sequence>
<gene>
    <name evidence="2" type="ORF">TrCOL_g926</name>
</gene>
<reference evidence="3" key="1">
    <citation type="journal article" date="2023" name="Commun. Biol.">
        <title>Genome analysis of Parmales, the sister group of diatoms, reveals the evolutionary specialization of diatoms from phago-mixotrophs to photoautotrophs.</title>
        <authorList>
            <person name="Ban H."/>
            <person name="Sato S."/>
            <person name="Yoshikawa S."/>
            <person name="Yamada K."/>
            <person name="Nakamura Y."/>
            <person name="Ichinomiya M."/>
            <person name="Sato N."/>
            <person name="Blanc-Mathieu R."/>
            <person name="Endo H."/>
            <person name="Kuwata A."/>
            <person name="Ogata H."/>
        </authorList>
    </citation>
    <scope>NUCLEOTIDE SEQUENCE [LARGE SCALE GENOMIC DNA]</scope>
</reference>
<dbReference type="OrthoDB" id="194046at2759"/>
<feature type="compositionally biased region" description="Basic and acidic residues" evidence="1">
    <location>
        <begin position="233"/>
        <end position="243"/>
    </location>
</feature>
<keyword evidence="3" id="KW-1185">Reference proteome</keyword>
<feature type="compositionally biased region" description="Basic and acidic residues" evidence="1">
    <location>
        <begin position="66"/>
        <end position="95"/>
    </location>
</feature>
<dbReference type="SMART" id="SM00368">
    <property type="entry name" value="LRR_RI"/>
    <property type="match status" value="7"/>
</dbReference>
<feature type="compositionally biased region" description="Basic residues" evidence="1">
    <location>
        <begin position="250"/>
        <end position="264"/>
    </location>
</feature>
<accession>A0A9W7LE45</accession>
<protein>
    <submittedName>
        <fullName evidence="2">Uncharacterized protein</fullName>
    </submittedName>
</protein>
<dbReference type="SUPFAM" id="SSF52047">
    <property type="entry name" value="RNI-like"/>
    <property type="match status" value="1"/>
</dbReference>
<feature type="compositionally biased region" description="Basic and acidic residues" evidence="1">
    <location>
        <begin position="1134"/>
        <end position="1154"/>
    </location>
</feature>
<dbReference type="Proteomes" id="UP001165065">
    <property type="component" value="Unassembled WGS sequence"/>
</dbReference>
<dbReference type="InterPro" id="IPR052394">
    <property type="entry name" value="LRR-containing"/>
</dbReference>
<feature type="compositionally biased region" description="Basic and acidic residues" evidence="1">
    <location>
        <begin position="103"/>
        <end position="120"/>
    </location>
</feature>
<comment type="caution">
    <text evidence="2">The sequence shown here is derived from an EMBL/GenBank/DDBJ whole genome shotgun (WGS) entry which is preliminary data.</text>
</comment>
<dbReference type="InterPro" id="IPR032675">
    <property type="entry name" value="LRR_dom_sf"/>
</dbReference>
<dbReference type="InterPro" id="IPR001611">
    <property type="entry name" value="Leu-rich_rpt"/>
</dbReference>
<evidence type="ECO:0000256" key="1">
    <source>
        <dbReference type="SAM" id="MobiDB-lite"/>
    </source>
</evidence>
<dbReference type="PANTHER" id="PTHR24114">
    <property type="entry name" value="LEUCINE RICH REPEAT FAMILY PROTEIN"/>
    <property type="match status" value="1"/>
</dbReference>
<dbReference type="EMBL" id="BRYA01000298">
    <property type="protein sequence ID" value="GMI46451.1"/>
    <property type="molecule type" value="Genomic_DNA"/>
</dbReference>
<feature type="compositionally biased region" description="Polar residues" evidence="1">
    <location>
        <begin position="1171"/>
        <end position="1182"/>
    </location>
</feature>
<proteinExistence type="predicted"/>
<feature type="region of interest" description="Disordered" evidence="1">
    <location>
        <begin position="66"/>
        <end position="130"/>
    </location>
</feature>
<evidence type="ECO:0000313" key="2">
    <source>
        <dbReference type="EMBL" id="GMI46451.1"/>
    </source>
</evidence>
<organism evidence="2 3">
    <name type="scientific">Triparma columacea</name>
    <dbReference type="NCBI Taxonomy" id="722753"/>
    <lineage>
        <taxon>Eukaryota</taxon>
        <taxon>Sar</taxon>
        <taxon>Stramenopiles</taxon>
        <taxon>Ochrophyta</taxon>
        <taxon>Bolidophyceae</taxon>
        <taxon>Parmales</taxon>
        <taxon>Triparmaceae</taxon>
        <taxon>Triparma</taxon>
    </lineage>
</organism>